<comment type="caution">
    <text evidence="2">The sequence shown here is derived from an EMBL/GenBank/DDBJ whole genome shotgun (WGS) entry which is preliminary data.</text>
</comment>
<keyword evidence="1" id="KW-0853">WD repeat</keyword>
<gene>
    <name evidence="2" type="ORF">GIB67_020988</name>
</gene>
<feature type="repeat" description="WD" evidence="1">
    <location>
        <begin position="12"/>
        <end position="29"/>
    </location>
</feature>
<sequence>MALLGSEGVRKLVSGGCDSTVKVWKLSNGVWDEEGGALQCIRIGLGCGVVTKFGKIYYCECVAGWDCCDLEFEEGWR</sequence>
<protein>
    <submittedName>
        <fullName evidence="2">Uncharacterized protein</fullName>
    </submittedName>
</protein>
<evidence type="ECO:0000313" key="2">
    <source>
        <dbReference type="EMBL" id="KAF6151632.1"/>
    </source>
</evidence>
<name>A0A7J7M9V9_9MAGN</name>
<reference evidence="2 3" key="1">
    <citation type="journal article" date="2020" name="IScience">
        <title>Genome Sequencing of the Endangered Kingdonia uniflora (Circaeasteraceae, Ranunculales) Reveals Potential Mechanisms of Evolutionary Specialization.</title>
        <authorList>
            <person name="Sun Y."/>
            <person name="Deng T."/>
            <person name="Zhang A."/>
            <person name="Moore M.J."/>
            <person name="Landis J.B."/>
            <person name="Lin N."/>
            <person name="Zhang H."/>
            <person name="Zhang X."/>
            <person name="Huang J."/>
            <person name="Zhang X."/>
            <person name="Sun H."/>
            <person name="Wang H."/>
        </authorList>
    </citation>
    <scope>NUCLEOTIDE SEQUENCE [LARGE SCALE GENOMIC DNA]</scope>
    <source>
        <strain evidence="2">TB1705</strain>
        <tissue evidence="2">Leaf</tissue>
    </source>
</reference>
<dbReference type="InterPro" id="IPR011043">
    <property type="entry name" value="Gal_Oxase/kelch_b-propeller"/>
</dbReference>
<evidence type="ECO:0000256" key="1">
    <source>
        <dbReference type="PROSITE-ProRule" id="PRU00221"/>
    </source>
</evidence>
<dbReference type="AlphaFoldDB" id="A0A7J7M9V9"/>
<dbReference type="InterPro" id="IPR001680">
    <property type="entry name" value="WD40_rpt"/>
</dbReference>
<organism evidence="2 3">
    <name type="scientific">Kingdonia uniflora</name>
    <dbReference type="NCBI Taxonomy" id="39325"/>
    <lineage>
        <taxon>Eukaryota</taxon>
        <taxon>Viridiplantae</taxon>
        <taxon>Streptophyta</taxon>
        <taxon>Embryophyta</taxon>
        <taxon>Tracheophyta</taxon>
        <taxon>Spermatophyta</taxon>
        <taxon>Magnoliopsida</taxon>
        <taxon>Ranunculales</taxon>
        <taxon>Circaeasteraceae</taxon>
        <taxon>Kingdonia</taxon>
    </lineage>
</organism>
<dbReference type="EMBL" id="JACGCM010001676">
    <property type="protein sequence ID" value="KAF6151632.1"/>
    <property type="molecule type" value="Genomic_DNA"/>
</dbReference>
<dbReference type="PROSITE" id="PS50082">
    <property type="entry name" value="WD_REPEATS_2"/>
    <property type="match status" value="1"/>
</dbReference>
<dbReference type="SUPFAM" id="SSF50965">
    <property type="entry name" value="Galactose oxidase, central domain"/>
    <property type="match status" value="1"/>
</dbReference>
<dbReference type="Proteomes" id="UP000541444">
    <property type="component" value="Unassembled WGS sequence"/>
</dbReference>
<keyword evidence="3" id="KW-1185">Reference proteome</keyword>
<evidence type="ECO:0000313" key="3">
    <source>
        <dbReference type="Proteomes" id="UP000541444"/>
    </source>
</evidence>
<proteinExistence type="predicted"/>
<accession>A0A7J7M9V9</accession>